<gene>
    <name evidence="7" type="ORF">K4G66_10000</name>
</gene>
<feature type="transmembrane region" description="Helical" evidence="5">
    <location>
        <begin position="62"/>
        <end position="89"/>
    </location>
</feature>
<dbReference type="SUPFAM" id="SSF50182">
    <property type="entry name" value="Sm-like ribonucleoproteins"/>
    <property type="match status" value="1"/>
</dbReference>
<evidence type="ECO:0000256" key="2">
    <source>
        <dbReference type="ARBA" id="ARBA00022692"/>
    </source>
</evidence>
<dbReference type="GO" id="GO:0008381">
    <property type="term" value="F:mechanosensitive monoatomic ion channel activity"/>
    <property type="evidence" value="ECO:0007669"/>
    <property type="project" value="InterPro"/>
</dbReference>
<sequence length="305" mass="34182">MSEKQTIAQQKGQVLQKESRRRATFFLKLVLLACLIYVNVHYDEWVAWVDMKGDTVETVASGVVKAALFILTANLIISLGRIVLVALYLRRKNTRSRENNVVLAINRIASLLNGAVMVVAAFLLSDIKWADFFGTFSLVAVATVLLTKDYISNTVNGLINMMSDRLALGDHVKVGAHEGTIRDITLSNVYLEDEEGHSITIPNNTVFAAEIINYSHRPGELVEVPIEVRPEAVRELAAWESMLRESLQPYQSYLVSSSTKLLVQSISIDKVQLIAQFRMKRANPNRKKELIHTILQRFITSSVIA</sequence>
<evidence type="ECO:0000256" key="3">
    <source>
        <dbReference type="ARBA" id="ARBA00022989"/>
    </source>
</evidence>
<feature type="domain" description="Mechanosensitive ion channel MscS" evidence="6">
    <location>
        <begin position="149"/>
        <end position="216"/>
    </location>
</feature>
<comment type="subcellular location">
    <subcellularLocation>
        <location evidence="1">Membrane</location>
    </subcellularLocation>
</comment>
<dbReference type="PANTHER" id="PTHR30221">
    <property type="entry name" value="SMALL-CONDUCTANCE MECHANOSENSITIVE CHANNEL"/>
    <property type="match status" value="1"/>
</dbReference>
<reference evidence="7" key="2">
    <citation type="journal article" date="2024" name="Antonie Van Leeuwenhoek">
        <title>Roseihalotalea indica gen. nov., sp. nov., a halophilic Bacteroidetes from mesopelagic Southwest Indian Ocean with higher carbohydrate metabolic potential.</title>
        <authorList>
            <person name="Chen B."/>
            <person name="Zhang M."/>
            <person name="Lin D."/>
            <person name="Ye J."/>
            <person name="Tang K."/>
        </authorList>
    </citation>
    <scope>NUCLEOTIDE SEQUENCE</scope>
    <source>
        <strain evidence="7">TK19036</strain>
    </source>
</reference>
<evidence type="ECO:0000259" key="6">
    <source>
        <dbReference type="Pfam" id="PF00924"/>
    </source>
</evidence>
<feature type="transmembrane region" description="Helical" evidence="5">
    <location>
        <begin position="101"/>
        <end position="123"/>
    </location>
</feature>
<protein>
    <submittedName>
        <fullName evidence="7">Mechanosensitive ion channel</fullName>
    </submittedName>
</protein>
<dbReference type="InterPro" id="IPR045275">
    <property type="entry name" value="MscS_archaea/bacteria_type"/>
</dbReference>
<dbReference type="PANTHER" id="PTHR30221:SF1">
    <property type="entry name" value="SMALL-CONDUCTANCE MECHANOSENSITIVE CHANNEL"/>
    <property type="match status" value="1"/>
</dbReference>
<accession>A0AA49GSA6</accession>
<reference evidence="7" key="1">
    <citation type="journal article" date="2023" name="Comput. Struct. Biotechnol. J.">
        <title>Discovery of a novel marine Bacteroidetes with a rich repertoire of carbohydrate-active enzymes.</title>
        <authorList>
            <person name="Chen B."/>
            <person name="Liu G."/>
            <person name="Chen Q."/>
            <person name="Wang H."/>
            <person name="Liu L."/>
            <person name="Tang K."/>
        </authorList>
    </citation>
    <scope>NUCLEOTIDE SEQUENCE</scope>
    <source>
        <strain evidence="7">TK19036</strain>
    </source>
</reference>
<dbReference type="AlphaFoldDB" id="A0AA49GSA6"/>
<evidence type="ECO:0000256" key="4">
    <source>
        <dbReference type="ARBA" id="ARBA00023136"/>
    </source>
</evidence>
<dbReference type="EMBL" id="CP120682">
    <property type="protein sequence ID" value="WKN39034.1"/>
    <property type="molecule type" value="Genomic_DNA"/>
</dbReference>
<evidence type="ECO:0000256" key="5">
    <source>
        <dbReference type="SAM" id="Phobius"/>
    </source>
</evidence>
<dbReference type="InterPro" id="IPR023408">
    <property type="entry name" value="MscS_beta-dom_sf"/>
</dbReference>
<feature type="transmembrane region" description="Helical" evidence="5">
    <location>
        <begin position="129"/>
        <end position="147"/>
    </location>
</feature>
<dbReference type="GO" id="GO:0016020">
    <property type="term" value="C:membrane"/>
    <property type="evidence" value="ECO:0007669"/>
    <property type="project" value="UniProtKB-SubCell"/>
</dbReference>
<keyword evidence="3 5" id="KW-1133">Transmembrane helix</keyword>
<keyword evidence="4 5" id="KW-0472">Membrane</keyword>
<feature type="transmembrane region" description="Helical" evidence="5">
    <location>
        <begin position="25"/>
        <end position="42"/>
    </location>
</feature>
<evidence type="ECO:0000256" key="1">
    <source>
        <dbReference type="ARBA" id="ARBA00004370"/>
    </source>
</evidence>
<name>A0AA49GSA6_9BACT</name>
<dbReference type="Gene3D" id="2.30.30.60">
    <property type="match status" value="1"/>
</dbReference>
<organism evidence="7">
    <name type="scientific">Roseihalotalea indica</name>
    <dbReference type="NCBI Taxonomy" id="2867963"/>
    <lineage>
        <taxon>Bacteria</taxon>
        <taxon>Pseudomonadati</taxon>
        <taxon>Bacteroidota</taxon>
        <taxon>Cytophagia</taxon>
        <taxon>Cytophagales</taxon>
        <taxon>Catalimonadaceae</taxon>
        <taxon>Roseihalotalea</taxon>
    </lineage>
</organism>
<dbReference type="InterPro" id="IPR006685">
    <property type="entry name" value="MscS_channel_2nd"/>
</dbReference>
<evidence type="ECO:0000313" key="7">
    <source>
        <dbReference type="EMBL" id="WKN39034.1"/>
    </source>
</evidence>
<dbReference type="Pfam" id="PF00924">
    <property type="entry name" value="MS_channel_2nd"/>
    <property type="match status" value="1"/>
</dbReference>
<keyword evidence="2 5" id="KW-0812">Transmembrane</keyword>
<dbReference type="InterPro" id="IPR010920">
    <property type="entry name" value="LSM_dom_sf"/>
</dbReference>
<proteinExistence type="predicted"/>